<evidence type="ECO:0000259" key="3">
    <source>
        <dbReference type="PROSITE" id="PS51186"/>
    </source>
</evidence>
<dbReference type="CDD" id="cd04301">
    <property type="entry name" value="NAT_SF"/>
    <property type="match status" value="1"/>
</dbReference>
<dbReference type="InterPro" id="IPR000182">
    <property type="entry name" value="GNAT_dom"/>
</dbReference>
<keyword evidence="2" id="KW-0012">Acyltransferase</keyword>
<evidence type="ECO:0000256" key="2">
    <source>
        <dbReference type="ARBA" id="ARBA00023315"/>
    </source>
</evidence>
<keyword evidence="1" id="KW-0808">Transferase</keyword>
<dbReference type="Gene3D" id="3.40.630.30">
    <property type="match status" value="1"/>
</dbReference>
<dbReference type="AlphaFoldDB" id="Q0W7T7"/>
<dbReference type="GeneID" id="5145415"/>
<feature type="domain" description="N-acetyltransferase" evidence="3">
    <location>
        <begin position="10"/>
        <end position="157"/>
    </location>
</feature>
<dbReference type="Pfam" id="PF00583">
    <property type="entry name" value="Acetyltransf_1"/>
    <property type="match status" value="1"/>
</dbReference>
<organism evidence="4 5">
    <name type="scientific">Methanocella arvoryzae (strain DSM 22066 / NBRC 105507 / MRE50)</name>
    <dbReference type="NCBI Taxonomy" id="351160"/>
    <lineage>
        <taxon>Archaea</taxon>
        <taxon>Methanobacteriati</taxon>
        <taxon>Methanobacteriota</taxon>
        <taxon>Stenosarchaea group</taxon>
        <taxon>Methanomicrobia</taxon>
        <taxon>Methanocellales</taxon>
        <taxon>Methanocellaceae</taxon>
        <taxon>Methanocella</taxon>
    </lineage>
</organism>
<name>Q0W7T7_METAR</name>
<gene>
    <name evidence="4" type="ORF">RCIX39</name>
</gene>
<evidence type="ECO:0000313" key="4">
    <source>
        <dbReference type="EMBL" id="CAJ35556.1"/>
    </source>
</evidence>
<dbReference type="InterPro" id="IPR016181">
    <property type="entry name" value="Acyl_CoA_acyltransferase"/>
</dbReference>
<dbReference type="GO" id="GO:0004596">
    <property type="term" value="F:protein-N-terminal amino-acid acetyltransferase activity"/>
    <property type="evidence" value="ECO:0007669"/>
    <property type="project" value="InterPro"/>
</dbReference>
<dbReference type="Proteomes" id="UP000000663">
    <property type="component" value="Chromosome"/>
</dbReference>
<dbReference type="PANTHER" id="PTHR23091:SF4">
    <property type="entry name" value="N-TERMINAL AMINO-ACID N(ALPHA)-ACETYLTRANSFERASE NATA"/>
    <property type="match status" value="1"/>
</dbReference>
<dbReference type="KEGG" id="rci:RCIX39"/>
<protein>
    <submittedName>
        <fullName evidence="4">Acetyltransferase (GNAT family)</fullName>
    </submittedName>
</protein>
<sequence>MQQNTRSSSVKIREAGLKDLAEMQRLERMCFDIEAFSKFQLRYLVTTPTGISLAAEIDGKFAGFIIGIINRNRYGTYGRIYTLDVDTGFRGKGTGTELTRALLERFKASGCEKCFLEVREDNDCAIALYHKLGFENKHIIPHYYAEGIHAIKMRKDL</sequence>
<proteinExistence type="predicted"/>
<dbReference type="eggNOG" id="arCOG00833">
    <property type="taxonomic scope" value="Archaea"/>
</dbReference>
<dbReference type="STRING" id="351160.RCIX39"/>
<dbReference type="SUPFAM" id="SSF55729">
    <property type="entry name" value="Acyl-CoA N-acyltransferases (Nat)"/>
    <property type="match status" value="1"/>
</dbReference>
<reference evidence="4 5" key="1">
    <citation type="journal article" date="2006" name="Science">
        <title>Genome of rice cluster I archaea -- the key methane producers in the rice rhizosphere.</title>
        <authorList>
            <person name="Erkel C."/>
            <person name="Kube M."/>
            <person name="Reinhardt R."/>
            <person name="Liesack W."/>
        </authorList>
    </citation>
    <scope>NUCLEOTIDE SEQUENCE [LARGE SCALE GENOMIC DNA]</scope>
    <source>
        <strain evidence="5">DSM 22066 / NBRC 105507 / MRE50</strain>
    </source>
</reference>
<dbReference type="RefSeq" id="WP_012036938.1">
    <property type="nucleotide sequence ID" value="NC_009464.1"/>
</dbReference>
<dbReference type="PANTHER" id="PTHR23091">
    <property type="entry name" value="N-TERMINAL ACETYLTRANSFERASE"/>
    <property type="match status" value="1"/>
</dbReference>
<keyword evidence="5" id="KW-1185">Reference proteome</keyword>
<evidence type="ECO:0000256" key="1">
    <source>
        <dbReference type="ARBA" id="ARBA00022679"/>
    </source>
</evidence>
<dbReference type="GO" id="GO:0031415">
    <property type="term" value="C:NatA complex"/>
    <property type="evidence" value="ECO:0007669"/>
    <property type="project" value="InterPro"/>
</dbReference>
<dbReference type="OrthoDB" id="43754at2157"/>
<dbReference type="EMBL" id="AM114193">
    <property type="protein sequence ID" value="CAJ35556.1"/>
    <property type="molecule type" value="Genomic_DNA"/>
</dbReference>
<evidence type="ECO:0000313" key="5">
    <source>
        <dbReference type="Proteomes" id="UP000000663"/>
    </source>
</evidence>
<dbReference type="InterPro" id="IPR045047">
    <property type="entry name" value="Ard1-like"/>
</dbReference>
<dbReference type="PROSITE" id="PS51186">
    <property type="entry name" value="GNAT"/>
    <property type="match status" value="1"/>
</dbReference>
<accession>Q0W7T7</accession>